<reference evidence="3" key="1">
    <citation type="submission" date="2014-09" db="EMBL/GenBank/DDBJ databases">
        <authorList>
            <person name="Sauder A.B."/>
            <person name="McKenzie Q.R."/>
            <person name="Temple L.M."/>
            <person name="Alexis B.K."/>
            <person name="Al-Atrache Z."/>
            <person name="Lewis L.O."/>
            <person name="Loesser-Casey K.E."/>
            <person name="Mitchell K.J."/>
        </authorList>
    </citation>
    <scope>NUCLEOTIDE SEQUENCE [LARGE SCALE GENOMIC DNA]</scope>
</reference>
<dbReference type="Proteomes" id="UP000026900">
    <property type="component" value="Segment"/>
</dbReference>
<sequence>MSIRKVDLDNGKYTIRFNESTGALSVLRHGEQWSEETGSKFILSVLHRIEELQDKEKKLQEKINTMYSLLDDAHTIMGDSHCDDNDVYSEVSDFLYKFNKE</sequence>
<evidence type="ECO:0000313" key="3">
    <source>
        <dbReference type="Proteomes" id="UP000026900"/>
    </source>
</evidence>
<dbReference type="EMBL" id="KJ489399">
    <property type="protein sequence ID" value="AHZ10152.1"/>
    <property type="molecule type" value="Genomic_DNA"/>
</dbReference>
<protein>
    <submittedName>
        <fullName evidence="2">Uncharacterized protein</fullName>
    </submittedName>
</protein>
<dbReference type="GeneID" id="19526134"/>
<dbReference type="KEGG" id="vg:19526134"/>
<name>A0A024B188_9CAUD</name>
<feature type="coiled-coil region" evidence="1">
    <location>
        <begin position="42"/>
        <end position="69"/>
    </location>
</feature>
<evidence type="ECO:0000313" key="2">
    <source>
        <dbReference type="EMBL" id="AHZ10152.1"/>
    </source>
</evidence>
<dbReference type="RefSeq" id="YP_009036583.1">
    <property type="nucleotide sequence ID" value="NC_024213.1"/>
</dbReference>
<keyword evidence="3" id="KW-1185">Reference proteome</keyword>
<proteinExistence type="predicted"/>
<organism evidence="2 3">
    <name type="scientific">Bacillus phage Hakuna</name>
    <dbReference type="NCBI Taxonomy" id="1486659"/>
    <lineage>
        <taxon>Viruses</taxon>
        <taxon>Duplodnaviria</taxon>
        <taxon>Heunggongvirae</taxon>
        <taxon>Uroviricota</taxon>
        <taxon>Caudoviricetes</taxon>
        <taxon>Herelleviridae</taxon>
        <taxon>Bastillevirinae</taxon>
        <taxon>Wphvirus</taxon>
        <taxon>Wphvirus hakuna</taxon>
    </lineage>
</organism>
<keyword evidence="1" id="KW-0175">Coiled coil</keyword>
<accession>A0A024B188</accession>
<evidence type="ECO:0000256" key="1">
    <source>
        <dbReference type="SAM" id="Coils"/>
    </source>
</evidence>